<protein>
    <submittedName>
        <fullName evidence="1">Uncharacterized protein</fullName>
    </submittedName>
</protein>
<evidence type="ECO:0000313" key="1">
    <source>
        <dbReference type="EMBL" id="EDO25309.1"/>
    </source>
</evidence>
<dbReference type="Proteomes" id="UP000001593">
    <property type="component" value="Unassembled WGS sequence"/>
</dbReference>
<keyword evidence="2" id="KW-1185">Reference proteome</keyword>
<dbReference type="AlphaFoldDB" id="A8DWV1"/>
<sequence length="258" mass="29113">MTGTGAQAIKLDNAIDFANNTDYGTRILKRKEFTKMSVNSDVLETRLNDQDLYTSSLYDDHSRPVATVVNAQWKDIAFTSFEVQNGRWVFNNSYVSHTPTLAMTGQHVYDLIQSTNDIVSPILSDKDYIVAFWVKSTSEPTAELYNTSNTTPVIIEEMNVVGDWKLYVAKFEAVAGDVFKLYNGTGDAMAIDEIRLHPTEASMTSYAYEALCGITSKTDARNYIIYYDYDQFGRAVHERTIHGEIISKLEQFAQQADN</sequence>
<gene>
    <name evidence="1" type="ORF">NEMVEDRAFT_v1g226109</name>
</gene>
<dbReference type="EMBL" id="DS480277">
    <property type="protein sequence ID" value="EDO25309.1"/>
    <property type="molecule type" value="Genomic_DNA"/>
</dbReference>
<proteinExistence type="predicted"/>
<evidence type="ECO:0000313" key="2">
    <source>
        <dbReference type="Proteomes" id="UP000001593"/>
    </source>
</evidence>
<dbReference type="Gene3D" id="2.60.120.260">
    <property type="entry name" value="Galactose-binding domain-like"/>
    <property type="match status" value="1"/>
</dbReference>
<organism evidence="1 2">
    <name type="scientific">Nematostella vectensis</name>
    <name type="common">Starlet sea anemone</name>
    <dbReference type="NCBI Taxonomy" id="45351"/>
    <lineage>
        <taxon>Eukaryota</taxon>
        <taxon>Metazoa</taxon>
        <taxon>Cnidaria</taxon>
        <taxon>Anthozoa</taxon>
        <taxon>Hexacorallia</taxon>
        <taxon>Actiniaria</taxon>
        <taxon>Edwardsiidae</taxon>
        <taxon>Nematostella</taxon>
    </lineage>
</organism>
<dbReference type="HOGENOM" id="CLU_1078901_0_0_1"/>
<accession>A8DWV1</accession>
<name>A8DWV1_NEMVE</name>
<dbReference type="InParanoid" id="A8DWV1"/>
<reference evidence="1 2" key="1">
    <citation type="journal article" date="2007" name="Science">
        <title>Sea anemone genome reveals ancestral eumetazoan gene repertoire and genomic organization.</title>
        <authorList>
            <person name="Putnam N.H."/>
            <person name="Srivastava M."/>
            <person name="Hellsten U."/>
            <person name="Dirks B."/>
            <person name="Chapman J."/>
            <person name="Salamov A."/>
            <person name="Terry A."/>
            <person name="Shapiro H."/>
            <person name="Lindquist E."/>
            <person name="Kapitonov V.V."/>
            <person name="Jurka J."/>
            <person name="Genikhovich G."/>
            <person name="Grigoriev I.V."/>
            <person name="Lucas S.M."/>
            <person name="Steele R.E."/>
            <person name="Finnerty J.R."/>
            <person name="Technau U."/>
            <person name="Martindale M.Q."/>
            <person name="Rokhsar D.S."/>
        </authorList>
    </citation>
    <scope>NUCLEOTIDE SEQUENCE [LARGE SCALE GENOMIC DNA]</scope>
    <source>
        <strain evidence="2">CH2 X CH6</strain>
    </source>
</reference>